<evidence type="ECO:0000313" key="5">
    <source>
        <dbReference type="Proteomes" id="UP001595767"/>
    </source>
</evidence>
<gene>
    <name evidence="4" type="ORF">ACFOW8_28740</name>
</gene>
<keyword evidence="1" id="KW-0175">Coiled coil</keyword>
<evidence type="ECO:0000256" key="2">
    <source>
        <dbReference type="SAM" id="Phobius"/>
    </source>
</evidence>
<dbReference type="Pfam" id="PF01464">
    <property type="entry name" value="SLT"/>
    <property type="match status" value="1"/>
</dbReference>
<name>A0ABV8LF69_9NOCA</name>
<feature type="coiled-coil region" evidence="1">
    <location>
        <begin position="487"/>
        <end position="514"/>
    </location>
</feature>
<feature type="transmembrane region" description="Helical" evidence="2">
    <location>
        <begin position="398"/>
        <end position="423"/>
    </location>
</feature>
<dbReference type="CDD" id="cd13402">
    <property type="entry name" value="LT_TF-like"/>
    <property type="match status" value="1"/>
</dbReference>
<feature type="transmembrane region" description="Helical" evidence="2">
    <location>
        <begin position="363"/>
        <end position="386"/>
    </location>
</feature>
<dbReference type="RefSeq" id="WP_378554825.1">
    <property type="nucleotide sequence ID" value="NZ_JBHSBA010000016.1"/>
</dbReference>
<dbReference type="Proteomes" id="UP001595767">
    <property type="component" value="Unassembled WGS sequence"/>
</dbReference>
<accession>A0ABV8LF69</accession>
<dbReference type="InterPro" id="IPR008258">
    <property type="entry name" value="Transglycosylase_SLT_dom_1"/>
</dbReference>
<feature type="coiled-coil region" evidence="1">
    <location>
        <begin position="606"/>
        <end position="640"/>
    </location>
</feature>
<feature type="domain" description="Transglycosylase SLT" evidence="3">
    <location>
        <begin position="1411"/>
        <end position="1497"/>
    </location>
</feature>
<keyword evidence="2" id="KW-0812">Transmembrane</keyword>
<sequence length="1703" mass="180062">MPGEYKAGTAYLSLKPKLADQFRAQVKTLIKPINESLAVTLKPQLTSGFRAQVKDLAKTAAEGSGAKIEFGHKLAPGFRASLKNAAKLEGQKATAKVYFTPELKTGFQSLLRGKVNAAAATVQGTITLKLSEAGVRQKIRELKNTLPAAQLRVKLDLSEAVTQLEEFRTAVAAQPLSMNVNVDTTAAVAQLMALRTLASDVGDRVNSLGGASIGRTAQRLTGNIFTRPIRAIRLQVQLDRDSVTRAEAELANVISRLELARQRQGDTLDRLTLAQQRHDEVLANGNSTLSQRTAATQRLARAQREHADATGRLSSLMGQEADANNRLDRARNRQGSIMSSLSAAWRGFQSAAVDAISNAAKNLFSLSSLAGIAKVALIALAAVSLIPLIGQIAQAAGVLALLPAAVAGFGAVIATVVAGMSGIGDAFDAAKKASEGAAAQAKSQAKAVAAANKQVESAARGVVSAQRGVVSAEKGIRSAQKESLAAQKALTTARKDARKELDDLNRALGRTKLDEQGAALAVAEAQQELNEVLRDSSSDAIDRARAQYNLDRALADQEDTLRNSRELAEQVTEANEKGVEGSDQVVAAKERVADAAESEAEAQQSLIDAHQSLADAQQQLAEANQAVVEAMNEGSDAAEEFARKMAALSPAAQDFVRKWLEVKPLLSTLADGVQENLFDGMGDSISSLVTKWIPTLETGLGRIATAINGGLRRAFADFESEATRSKLEYIFDKVADSIGPIIDGIRDMIQGFLSLAQAGSDFLPSGAQGFADLMARFREWAEDPENQQKFKDFIDKSLAAFGRLKDLVVEVGRLIGALFSGSEETGEDMLTDITNKLKEWADWLKSPEGQQAVKDFFADVKSTADSIVNALEKIIGLMDTVGNSAAGKMLGGIFTDTKTVKDENGNEVEVDKTFTDRLGEVGSGLGTGLKYNIPVNFAISWVSNGWEFVGKQWNQFTLKFGEAWDGFTSSVATGAGTVGTWFGEIGSKAESLNSAIGSAWASITSHIADNIGEIISTATGFGKLKSEASALVTFFGNLVSDIGIEWDKLPGKLSGAINGLIDALNTLGGIWNKVASKLGLPQWDPMDHIGGSTGGMQMWSGPGPAAAKRWQGGPITGPGGPTEDRVPILASPGEHMWTAAEVKAAGGHDAMYKMRAAALKGGGTQSQPAADGPGRYADGGIVSTSDPLDPIQAQLWDLVRTAIPGAVLTSGKRFQDVGSGYDLHMQGKAIDLGGPMKEIARWIYNTYPQSAELIHWPLDGWQNLDEGQPYDFGAATNAAHMDHVHWGANDFLGNLSDEEKASIFARIGSAISGAVTSGRNALANSLLLNPLRAAANSVPEIAGLGDAGKIPRAFAQKLVEALASKILGSGSSGGGGANYVPSEGVEQWRDMALEAMRREGFNADDPAQVNAMMAQIQSESGGNPNILQQVQDVNSGGNEAQGLLQVIPGTFAAYRDPSLPNDRTDPMANMVAALRYYKATYGMDLTTMWGQGHGYDQGGIFPNGTFGWNTSGLPEAVLTNPQWRMFQDFVANMTNQAPQTLEGPAVTGVDTGTDGTSSYNTSGVETFEEVGTNAQERFSSALSTGFEDLVSTTLDPLGLPDPRDLIPSAVTDYGSTLASWQQARSSSAEASQTLAQSGYQAASVPAAGAANTVIQRGSEGGSLTTIDNSTTINLTTPNVDEAFRKAELIRDMRALQHTATARG</sequence>
<evidence type="ECO:0000313" key="4">
    <source>
        <dbReference type="EMBL" id="MFC4128924.1"/>
    </source>
</evidence>
<keyword evidence="2" id="KW-1133">Transmembrane helix</keyword>
<dbReference type="SUPFAM" id="SSF53955">
    <property type="entry name" value="Lysozyme-like"/>
    <property type="match status" value="1"/>
</dbReference>
<proteinExistence type="predicted"/>
<dbReference type="InterPro" id="IPR023346">
    <property type="entry name" value="Lysozyme-like_dom_sf"/>
</dbReference>
<evidence type="ECO:0000256" key="1">
    <source>
        <dbReference type="SAM" id="Coils"/>
    </source>
</evidence>
<keyword evidence="5" id="KW-1185">Reference proteome</keyword>
<comment type="caution">
    <text evidence="4">The sequence shown here is derived from an EMBL/GenBank/DDBJ whole genome shotgun (WGS) entry which is preliminary data.</text>
</comment>
<protein>
    <submittedName>
        <fullName evidence="4">Transglycosylase SLT domain-containing protein</fullName>
    </submittedName>
</protein>
<keyword evidence="2" id="KW-0472">Membrane</keyword>
<reference evidence="5" key="1">
    <citation type="journal article" date="2019" name="Int. J. Syst. Evol. Microbiol.">
        <title>The Global Catalogue of Microorganisms (GCM) 10K type strain sequencing project: providing services to taxonomists for standard genome sequencing and annotation.</title>
        <authorList>
            <consortium name="The Broad Institute Genomics Platform"/>
            <consortium name="The Broad Institute Genome Sequencing Center for Infectious Disease"/>
            <person name="Wu L."/>
            <person name="Ma J."/>
        </authorList>
    </citation>
    <scope>NUCLEOTIDE SEQUENCE [LARGE SCALE GENOMIC DNA]</scope>
    <source>
        <strain evidence="5">CGMCC 4.7204</strain>
    </source>
</reference>
<evidence type="ECO:0000259" key="3">
    <source>
        <dbReference type="Pfam" id="PF01464"/>
    </source>
</evidence>
<dbReference type="EMBL" id="JBHSBA010000016">
    <property type="protein sequence ID" value="MFC4128924.1"/>
    <property type="molecule type" value="Genomic_DNA"/>
</dbReference>
<organism evidence="4 5">
    <name type="scientific">Nocardia rhizosphaerae</name>
    <dbReference type="NCBI Taxonomy" id="1691571"/>
    <lineage>
        <taxon>Bacteria</taxon>
        <taxon>Bacillati</taxon>
        <taxon>Actinomycetota</taxon>
        <taxon>Actinomycetes</taxon>
        <taxon>Mycobacteriales</taxon>
        <taxon>Nocardiaceae</taxon>
        <taxon>Nocardia</taxon>
    </lineage>
</organism>
<dbReference type="Gene3D" id="1.10.530.10">
    <property type="match status" value="1"/>
</dbReference>